<dbReference type="Proteomes" id="UP000502065">
    <property type="component" value="Chromosome"/>
</dbReference>
<evidence type="ECO:0000313" key="3">
    <source>
        <dbReference type="Proteomes" id="UP000502065"/>
    </source>
</evidence>
<evidence type="ECO:0000313" key="2">
    <source>
        <dbReference type="EMBL" id="QKE25602.1"/>
    </source>
</evidence>
<accession>A0AAE7B531</accession>
<dbReference type="EMBL" id="CP030944">
    <property type="protein sequence ID" value="QKE25602.1"/>
    <property type="molecule type" value="Genomic_DNA"/>
</dbReference>
<reference evidence="2 3" key="1">
    <citation type="submission" date="2018-07" db="EMBL/GenBank/DDBJ databases">
        <title>Identification of phenol metabolism pathways in Arcobacter.</title>
        <authorList>
            <person name="Miller W.G."/>
            <person name="Yee E."/>
            <person name="Bono J.L."/>
        </authorList>
    </citation>
    <scope>NUCLEOTIDE SEQUENCE [LARGE SCALE GENOMIC DNA]</scope>
    <source>
        <strain evidence="2 3">W63</strain>
    </source>
</reference>
<feature type="transmembrane region" description="Helical" evidence="1">
    <location>
        <begin position="42"/>
        <end position="61"/>
    </location>
</feature>
<organism evidence="2 3">
    <name type="scientific">Arcobacter aquimarinus</name>
    <dbReference type="NCBI Taxonomy" id="1315211"/>
    <lineage>
        <taxon>Bacteria</taxon>
        <taxon>Pseudomonadati</taxon>
        <taxon>Campylobacterota</taxon>
        <taxon>Epsilonproteobacteria</taxon>
        <taxon>Campylobacterales</taxon>
        <taxon>Arcobacteraceae</taxon>
        <taxon>Arcobacter</taxon>
    </lineage>
</organism>
<feature type="transmembrane region" description="Helical" evidence="1">
    <location>
        <begin position="12"/>
        <end position="36"/>
    </location>
</feature>
<protein>
    <submittedName>
        <fullName evidence="2">Membrane protein</fullName>
    </submittedName>
</protein>
<keyword evidence="1" id="KW-0472">Membrane</keyword>
<sequence>MSKNAKGTIFRIILIFLSLITFWFLILSTSYFVVSILFNLDFNLKICIVLFLCFIIFRMFCPKNVFRLN</sequence>
<evidence type="ECO:0000256" key="1">
    <source>
        <dbReference type="SAM" id="Phobius"/>
    </source>
</evidence>
<keyword evidence="1" id="KW-0812">Transmembrane</keyword>
<dbReference type="KEGG" id="aaqi:AAQM_0839"/>
<dbReference type="AlphaFoldDB" id="A0AAE7B531"/>
<name>A0AAE7B531_9BACT</name>
<keyword evidence="3" id="KW-1185">Reference proteome</keyword>
<proteinExistence type="predicted"/>
<keyword evidence="1" id="KW-1133">Transmembrane helix</keyword>
<gene>
    <name evidence="2" type="ORF">AAQM_0839</name>
</gene>